<keyword evidence="2" id="KW-1015">Disulfide bond</keyword>
<evidence type="ECO:0000256" key="3">
    <source>
        <dbReference type="RuleBase" id="RU364104"/>
    </source>
</evidence>
<evidence type="ECO:0000256" key="4">
    <source>
        <dbReference type="SAM" id="MobiDB-lite"/>
    </source>
</evidence>
<dbReference type="GeneID" id="92047232"/>
<comment type="similarity">
    <text evidence="1 3">Belongs to the CMC family.</text>
</comment>
<keyword evidence="3" id="KW-0496">Mitochondrion</keyword>
<feature type="compositionally biased region" description="Gly residues" evidence="4">
    <location>
        <begin position="140"/>
        <end position="149"/>
    </location>
</feature>
<protein>
    <recommendedName>
        <fullName evidence="3">COX assembly mitochondrial protein</fullName>
    </recommendedName>
</protein>
<comment type="subcellular location">
    <subcellularLocation>
        <location evidence="3">Mitochondrion inner membrane</location>
    </subcellularLocation>
</comment>
<evidence type="ECO:0000256" key="2">
    <source>
        <dbReference type="ARBA" id="ARBA00023157"/>
    </source>
</evidence>
<feature type="region of interest" description="Disordered" evidence="4">
    <location>
        <begin position="89"/>
        <end position="149"/>
    </location>
</feature>
<dbReference type="RefSeq" id="XP_066666134.1">
    <property type="nucleotide sequence ID" value="XM_066814172.1"/>
</dbReference>
<comment type="function">
    <text evidence="3">Required for mitochondrial cytochrome c oxidase (COX) assembly and respiration.</text>
</comment>
<accession>A0ABR1VVB7</accession>
<comment type="caution">
    <text evidence="5">The sequence shown here is derived from an EMBL/GenBank/DDBJ whole genome shotgun (WGS) entry which is preliminary data.</text>
</comment>
<dbReference type="PANTHER" id="PTHR22977:SF5">
    <property type="entry name" value="COX ASSEMBLY MITOCHONDRIAL PROTEIN HOMOLOG"/>
    <property type="match status" value="1"/>
</dbReference>
<dbReference type="InterPro" id="IPR013892">
    <property type="entry name" value="Cyt_c_biogenesis_Cmc1-like"/>
</dbReference>
<dbReference type="Proteomes" id="UP001433268">
    <property type="component" value="Unassembled WGS sequence"/>
</dbReference>
<organism evidence="5 6">
    <name type="scientific">Apiospora hydei</name>
    <dbReference type="NCBI Taxonomy" id="1337664"/>
    <lineage>
        <taxon>Eukaryota</taxon>
        <taxon>Fungi</taxon>
        <taxon>Dikarya</taxon>
        <taxon>Ascomycota</taxon>
        <taxon>Pezizomycotina</taxon>
        <taxon>Sordariomycetes</taxon>
        <taxon>Xylariomycetidae</taxon>
        <taxon>Amphisphaeriales</taxon>
        <taxon>Apiosporaceae</taxon>
        <taxon>Apiospora</taxon>
    </lineage>
</organism>
<dbReference type="PANTHER" id="PTHR22977">
    <property type="entry name" value="COX ASSEMBLY MITOCHONDRIAL PROTEIN"/>
    <property type="match status" value="1"/>
</dbReference>
<keyword evidence="3" id="KW-0472">Membrane</keyword>
<reference evidence="5 6" key="1">
    <citation type="submission" date="2023-01" db="EMBL/GenBank/DDBJ databases">
        <title>Analysis of 21 Apiospora genomes using comparative genomics revels a genus with tremendous synthesis potential of carbohydrate active enzymes and secondary metabolites.</title>
        <authorList>
            <person name="Sorensen T."/>
        </authorList>
    </citation>
    <scope>NUCLEOTIDE SEQUENCE [LARGE SCALE GENOMIC DNA]</scope>
    <source>
        <strain evidence="5 6">CBS 114990</strain>
    </source>
</reference>
<dbReference type="EMBL" id="JAQQWN010000007">
    <property type="protein sequence ID" value="KAK8075194.1"/>
    <property type="molecule type" value="Genomic_DNA"/>
</dbReference>
<keyword evidence="3" id="KW-0143">Chaperone</keyword>
<evidence type="ECO:0000313" key="5">
    <source>
        <dbReference type="EMBL" id="KAK8075194.1"/>
    </source>
</evidence>
<evidence type="ECO:0000313" key="6">
    <source>
        <dbReference type="Proteomes" id="UP001433268"/>
    </source>
</evidence>
<keyword evidence="3" id="KW-0999">Mitochondrion inner membrane</keyword>
<feature type="region of interest" description="Disordered" evidence="4">
    <location>
        <begin position="1"/>
        <end position="25"/>
    </location>
</feature>
<keyword evidence="6" id="KW-1185">Reference proteome</keyword>
<proteinExistence type="inferred from homology"/>
<evidence type="ECO:0000256" key="1">
    <source>
        <dbReference type="ARBA" id="ARBA00007347"/>
    </source>
</evidence>
<gene>
    <name evidence="5" type="ORF">PG997_009857</name>
</gene>
<feature type="compositionally biased region" description="Basic and acidic residues" evidence="4">
    <location>
        <begin position="89"/>
        <end position="139"/>
    </location>
</feature>
<name>A0ABR1VVB7_9PEZI</name>
<dbReference type="Pfam" id="PF08583">
    <property type="entry name" value="Cmc1"/>
    <property type="match status" value="1"/>
</dbReference>
<sequence length="149" mass="17075">MATTPPSGRDGKNATEGLPMPLAKPPAFISQSRGAAFADCARNRTFTIPFACRKMSHQMNSCMMAHATQAEHDRAREEWFATRMERARERERKERRKIEQEKFHREWWGLPERDPEEVRREEAKLRQSERIGGGYEKRGGGGGNSQGTK</sequence>